<keyword evidence="3" id="KW-1185">Reference proteome</keyword>
<reference evidence="2" key="1">
    <citation type="journal article" date="2021" name="Nat. Commun.">
        <title>Genetic determinants of endophytism in the Arabidopsis root mycobiome.</title>
        <authorList>
            <person name="Mesny F."/>
            <person name="Miyauchi S."/>
            <person name="Thiergart T."/>
            <person name="Pickel B."/>
            <person name="Atanasova L."/>
            <person name="Karlsson M."/>
            <person name="Huettel B."/>
            <person name="Barry K.W."/>
            <person name="Haridas S."/>
            <person name="Chen C."/>
            <person name="Bauer D."/>
            <person name="Andreopoulos W."/>
            <person name="Pangilinan J."/>
            <person name="LaButti K."/>
            <person name="Riley R."/>
            <person name="Lipzen A."/>
            <person name="Clum A."/>
            <person name="Drula E."/>
            <person name="Henrissat B."/>
            <person name="Kohler A."/>
            <person name="Grigoriev I.V."/>
            <person name="Martin F.M."/>
            <person name="Hacquard S."/>
        </authorList>
    </citation>
    <scope>NUCLEOTIDE SEQUENCE</scope>
    <source>
        <strain evidence="2">MPI-CAGE-AT-0016</strain>
    </source>
</reference>
<proteinExistence type="predicted"/>
<protein>
    <submittedName>
        <fullName evidence="2">Uncharacterized protein</fullName>
    </submittedName>
</protein>
<evidence type="ECO:0000313" key="3">
    <source>
        <dbReference type="Proteomes" id="UP000813385"/>
    </source>
</evidence>
<dbReference type="EMBL" id="JAGPXD010000006">
    <property type="protein sequence ID" value="KAH7349390.1"/>
    <property type="molecule type" value="Genomic_DNA"/>
</dbReference>
<organism evidence="2 3">
    <name type="scientific">Plectosphaerella cucumerina</name>
    <dbReference type="NCBI Taxonomy" id="40658"/>
    <lineage>
        <taxon>Eukaryota</taxon>
        <taxon>Fungi</taxon>
        <taxon>Dikarya</taxon>
        <taxon>Ascomycota</taxon>
        <taxon>Pezizomycotina</taxon>
        <taxon>Sordariomycetes</taxon>
        <taxon>Hypocreomycetidae</taxon>
        <taxon>Glomerellales</taxon>
        <taxon>Plectosphaerellaceae</taxon>
        <taxon>Plectosphaerella</taxon>
    </lineage>
</organism>
<evidence type="ECO:0000256" key="1">
    <source>
        <dbReference type="SAM" id="MobiDB-lite"/>
    </source>
</evidence>
<comment type="caution">
    <text evidence="2">The sequence shown here is derived from an EMBL/GenBank/DDBJ whole genome shotgun (WGS) entry which is preliminary data.</text>
</comment>
<feature type="compositionally biased region" description="Basic residues" evidence="1">
    <location>
        <begin position="124"/>
        <end position="133"/>
    </location>
</feature>
<name>A0A8K0T301_9PEZI</name>
<evidence type="ECO:0000313" key="2">
    <source>
        <dbReference type="EMBL" id="KAH7349390.1"/>
    </source>
</evidence>
<sequence>MANVGTCRVSGHNPRVLHRPGQQVDVLAVKEDDESFSANTKQYALISTLSTPDQARPGQARGFYDASLVPTARNLSQSRREQTPSRTSLPSVLPHLSPSSADCCRPDQHHARPLTSSNSPIRRTQLRRPRRGNPAHGPHATPRVSPLLSHTPTSHARDSFTRFAPPPPAEHGRAPSCPMPPPIVRPGEQSRAVADAAQG</sequence>
<feature type="compositionally biased region" description="Low complexity" evidence="1">
    <location>
        <begin position="88"/>
        <end position="100"/>
    </location>
</feature>
<dbReference type="Proteomes" id="UP000813385">
    <property type="component" value="Unassembled WGS sequence"/>
</dbReference>
<gene>
    <name evidence="2" type="ORF">B0T11DRAFT_130511</name>
</gene>
<feature type="region of interest" description="Disordered" evidence="1">
    <location>
        <begin position="73"/>
        <end position="199"/>
    </location>
</feature>
<accession>A0A8K0T301</accession>
<dbReference type="AlphaFoldDB" id="A0A8K0T301"/>